<keyword evidence="6 8" id="KW-0406">Ion transport</keyword>
<evidence type="ECO:0000256" key="4">
    <source>
        <dbReference type="ARBA" id="ARBA00022781"/>
    </source>
</evidence>
<feature type="transmembrane region" description="Helical" evidence="8">
    <location>
        <begin position="352"/>
        <end position="375"/>
    </location>
</feature>
<dbReference type="PANTHER" id="PTHR33650">
    <property type="entry name" value="CHLOROPLAST ENVELOPE MEMBRANE PROTEIN-RELATED"/>
    <property type="match status" value="1"/>
</dbReference>
<evidence type="ECO:0000256" key="8">
    <source>
        <dbReference type="HAMAP-Rule" id="MF_01308"/>
    </source>
</evidence>
<sequence length="440" mass="50658">MISMKNTVFSQKIYPFLLAAYRWYLLTPERSLDTAYQAAIKIKDIEDKHFNGNKIDSKFTMHSSSVMDYFQGDLQKLLKTVQMRLTEFKASRWFANESKQKAALKLGIEYTNSAVILEKLEFIDQVTSKYTDNDIEPTYEDGNLQTVTLPTDLVNSQSFISKTSNQTNKNIKKGKTNTTGILPRSIFNTITRLQVELDPESEQDVVQNFRKAQQRSIISIRFILLLIIVPLLTHQLSKVLIVGPLVEHFRDEKKVEIFLNGEMEEEGLLTLQRFEERIKFEALISNAPPLEAEELETKLKEKAEEVKEEFRKEGNNAIKNVFADIFAVITFTILLLVSKSSIAVLKDFFDNVVYGLSDSAKAFIIILFTDVFVGFHSPHGWEVLLEGISRHWGLAANRDFIFLFIATFPVILDTIFKYWIFRYLNRISPSAVATYHNMNE</sequence>
<feature type="coiled-coil region" evidence="9">
    <location>
        <begin position="292"/>
        <end position="320"/>
    </location>
</feature>
<dbReference type="PATRIC" id="fig|1710896.3.peg.4208"/>
<accession>A0A1B7WYL2</accession>
<keyword evidence="3 8" id="KW-0812">Transmembrane</keyword>
<dbReference type="AlphaFoldDB" id="A0A1B7WYL2"/>
<comment type="subcellular location">
    <subcellularLocation>
        <location evidence="8">Cell inner membrane</location>
        <topology evidence="8">Multi-pass membrane protein</topology>
    </subcellularLocation>
    <subcellularLocation>
        <location evidence="1">Membrane</location>
        <topology evidence="1">Multi-pass membrane protein</topology>
    </subcellularLocation>
</comment>
<comment type="similarity">
    <text evidence="8">Belongs to the CemA family.</text>
</comment>
<dbReference type="GO" id="GO:0005886">
    <property type="term" value="C:plasma membrane"/>
    <property type="evidence" value="ECO:0007669"/>
    <property type="project" value="UniProtKB-SubCell"/>
</dbReference>
<gene>
    <name evidence="8" type="primary">pxcA</name>
    <name evidence="10" type="ORF">AN484_19095</name>
</gene>
<comment type="function">
    <text evidence="8">Required for H(+) efflux immediately after light irradiation to form a rapid H(+) concentration gradient across the thylakoid membranes. Together with PxcL, contributes to transient H(+) uptake following dark to light transition.</text>
</comment>
<keyword evidence="7 8" id="KW-0472">Membrane</keyword>
<dbReference type="Proteomes" id="UP000092093">
    <property type="component" value="Unassembled WGS sequence"/>
</dbReference>
<dbReference type="InterPro" id="IPR004282">
    <property type="entry name" value="CemA"/>
</dbReference>
<dbReference type="HAMAP" id="MF_01308">
    <property type="entry name" value="CemA_PxcA"/>
    <property type="match status" value="1"/>
</dbReference>
<organism evidence="10 11">
    <name type="scientific">Aphanizomenon flos-aquae WA102</name>
    <dbReference type="NCBI Taxonomy" id="1710896"/>
    <lineage>
        <taxon>Bacteria</taxon>
        <taxon>Bacillati</taxon>
        <taxon>Cyanobacteriota</taxon>
        <taxon>Cyanophyceae</taxon>
        <taxon>Nostocales</taxon>
        <taxon>Aphanizomenonaceae</taxon>
        <taxon>Aphanizomenon</taxon>
    </lineage>
</organism>
<evidence type="ECO:0000256" key="1">
    <source>
        <dbReference type="ARBA" id="ARBA00004141"/>
    </source>
</evidence>
<reference evidence="10 11" key="1">
    <citation type="submission" date="2015-09" db="EMBL/GenBank/DDBJ databases">
        <title>Aphanizomenon flos-aquae WA102.</title>
        <authorList>
            <person name="Driscoll C."/>
        </authorList>
    </citation>
    <scope>NUCLEOTIDE SEQUENCE [LARGE SCALE GENOMIC DNA]</scope>
    <source>
        <strain evidence="10">WA102</strain>
    </source>
</reference>
<dbReference type="EMBL" id="LJOW01000120">
    <property type="protein sequence ID" value="OBQ42211.1"/>
    <property type="molecule type" value="Genomic_DNA"/>
</dbReference>
<evidence type="ECO:0000256" key="5">
    <source>
        <dbReference type="ARBA" id="ARBA00022989"/>
    </source>
</evidence>
<keyword evidence="2 8" id="KW-0813">Transport</keyword>
<evidence type="ECO:0000256" key="9">
    <source>
        <dbReference type="SAM" id="Coils"/>
    </source>
</evidence>
<keyword evidence="8" id="KW-1003">Cell membrane</keyword>
<feature type="transmembrane region" description="Helical" evidence="8">
    <location>
        <begin position="218"/>
        <end position="236"/>
    </location>
</feature>
<evidence type="ECO:0000256" key="3">
    <source>
        <dbReference type="ARBA" id="ARBA00022692"/>
    </source>
</evidence>
<protein>
    <recommendedName>
        <fullName evidence="8">Proton extrusion protein PxcA</fullName>
    </recommendedName>
</protein>
<dbReference type="PANTHER" id="PTHR33650:SF2">
    <property type="entry name" value="CHLOROPLAST ENVELOPE MEMBRANE PROTEIN"/>
    <property type="match status" value="1"/>
</dbReference>
<name>A0A1B7WYL2_APHFL</name>
<feature type="transmembrane region" description="Helical" evidence="8">
    <location>
        <begin position="400"/>
        <end position="420"/>
    </location>
</feature>
<evidence type="ECO:0000256" key="7">
    <source>
        <dbReference type="ARBA" id="ARBA00023136"/>
    </source>
</evidence>
<proteinExistence type="inferred from homology"/>
<evidence type="ECO:0000313" key="10">
    <source>
        <dbReference type="EMBL" id="OBQ42211.1"/>
    </source>
</evidence>
<dbReference type="GO" id="GO:0015078">
    <property type="term" value="F:proton transmembrane transporter activity"/>
    <property type="evidence" value="ECO:0007669"/>
    <property type="project" value="UniProtKB-UniRule"/>
</dbReference>
<dbReference type="Pfam" id="PF03040">
    <property type="entry name" value="CemA"/>
    <property type="match status" value="1"/>
</dbReference>
<keyword evidence="8" id="KW-0997">Cell inner membrane</keyword>
<keyword evidence="5 8" id="KW-1133">Transmembrane helix</keyword>
<keyword evidence="9" id="KW-0175">Coiled coil</keyword>
<evidence type="ECO:0000256" key="2">
    <source>
        <dbReference type="ARBA" id="ARBA00022448"/>
    </source>
</evidence>
<evidence type="ECO:0000313" key="11">
    <source>
        <dbReference type="Proteomes" id="UP000092093"/>
    </source>
</evidence>
<comment type="caution">
    <text evidence="10">The sequence shown here is derived from an EMBL/GenBank/DDBJ whole genome shotgun (WGS) entry which is preliminary data.</text>
</comment>
<feature type="transmembrane region" description="Helical" evidence="8">
    <location>
        <begin position="325"/>
        <end position="345"/>
    </location>
</feature>
<keyword evidence="4 8" id="KW-0375">Hydrogen ion transport</keyword>
<evidence type="ECO:0000256" key="6">
    <source>
        <dbReference type="ARBA" id="ARBA00023065"/>
    </source>
</evidence>
<dbReference type="NCBIfam" id="NF002703">
    <property type="entry name" value="PRK02507.1-1"/>
    <property type="match status" value="1"/>
</dbReference>